<sequence>MTRIIGIGVDICQVDRMSAALKRHPGLANKLFTADELVNSEGERRSDQSLAARFAAKEALVKALGGPGGLRWHDCQVISDSSGKVHLVLSGTVKAAAEKAGVLDTHLSLSHDAGLAVAQVVCEGL</sequence>
<organism evidence="10 11">
    <name type="scientific">Propionimicrobium lymphophilum ACS-093-V-SCH5</name>
    <dbReference type="NCBI Taxonomy" id="883161"/>
    <lineage>
        <taxon>Bacteria</taxon>
        <taxon>Bacillati</taxon>
        <taxon>Actinomycetota</taxon>
        <taxon>Actinomycetes</taxon>
        <taxon>Propionibacteriales</taxon>
        <taxon>Propionibacteriaceae</taxon>
        <taxon>Propionimicrobium</taxon>
    </lineage>
</organism>
<dbReference type="STRING" id="883161.HMPREF9306_00731"/>
<evidence type="ECO:0000256" key="4">
    <source>
        <dbReference type="ARBA" id="ARBA00022832"/>
    </source>
</evidence>
<dbReference type="Proteomes" id="UP000014417">
    <property type="component" value="Unassembled WGS sequence"/>
</dbReference>
<evidence type="ECO:0000256" key="2">
    <source>
        <dbReference type="ARBA" id="ARBA00022679"/>
    </source>
</evidence>
<evidence type="ECO:0000256" key="7">
    <source>
        <dbReference type="ARBA" id="ARBA00023160"/>
    </source>
</evidence>
<keyword evidence="11" id="KW-1185">Reference proteome</keyword>
<feature type="binding site" evidence="8">
    <location>
        <position position="10"/>
    </location>
    <ligand>
        <name>Mg(2+)</name>
        <dbReference type="ChEBI" id="CHEBI:18420"/>
    </ligand>
</feature>
<dbReference type="Gene3D" id="3.90.470.20">
    <property type="entry name" value="4'-phosphopantetheinyl transferase domain"/>
    <property type="match status" value="1"/>
</dbReference>
<keyword evidence="2 8" id="KW-0808">Transferase</keyword>
<dbReference type="PATRIC" id="fig|883161.3.peg.731"/>
<dbReference type="NCBIfam" id="NF000832">
    <property type="entry name" value="PRK00070.3-2"/>
    <property type="match status" value="1"/>
</dbReference>
<name>S2W4M6_9ACTN</name>
<keyword evidence="4 8" id="KW-0276">Fatty acid metabolism</keyword>
<evidence type="ECO:0000256" key="5">
    <source>
        <dbReference type="ARBA" id="ARBA00022842"/>
    </source>
</evidence>
<keyword evidence="1 8" id="KW-0444">Lipid biosynthesis</keyword>
<evidence type="ECO:0000313" key="10">
    <source>
        <dbReference type="EMBL" id="EPD33200.1"/>
    </source>
</evidence>
<evidence type="ECO:0000256" key="3">
    <source>
        <dbReference type="ARBA" id="ARBA00022723"/>
    </source>
</evidence>
<dbReference type="GO" id="GO:0005737">
    <property type="term" value="C:cytoplasm"/>
    <property type="evidence" value="ECO:0007669"/>
    <property type="project" value="UniProtKB-SubCell"/>
</dbReference>
<dbReference type="GO" id="GO:0008897">
    <property type="term" value="F:holo-[acyl-carrier-protein] synthase activity"/>
    <property type="evidence" value="ECO:0007669"/>
    <property type="project" value="UniProtKB-UniRule"/>
</dbReference>
<dbReference type="RefSeq" id="WP_016455575.1">
    <property type="nucleotide sequence ID" value="NZ_KE150269.1"/>
</dbReference>
<evidence type="ECO:0000256" key="8">
    <source>
        <dbReference type="HAMAP-Rule" id="MF_00101"/>
    </source>
</evidence>
<accession>S2W4M6</accession>
<keyword evidence="3 8" id="KW-0479">Metal-binding</keyword>
<dbReference type="InterPro" id="IPR037143">
    <property type="entry name" value="4-PPantetheinyl_Trfase_dom_sf"/>
</dbReference>
<gene>
    <name evidence="8" type="primary">acpS</name>
    <name evidence="10" type="ORF">HMPREF9306_00731</name>
</gene>
<evidence type="ECO:0000256" key="6">
    <source>
        <dbReference type="ARBA" id="ARBA00023098"/>
    </source>
</evidence>
<dbReference type="HAMAP" id="MF_00101">
    <property type="entry name" value="AcpS"/>
    <property type="match status" value="1"/>
</dbReference>
<evidence type="ECO:0000259" key="9">
    <source>
        <dbReference type="Pfam" id="PF01648"/>
    </source>
</evidence>
<comment type="subcellular location">
    <subcellularLocation>
        <location evidence="8">Cytoplasm</location>
    </subcellularLocation>
</comment>
<feature type="binding site" evidence="8">
    <location>
        <position position="58"/>
    </location>
    <ligand>
        <name>Mg(2+)</name>
        <dbReference type="ChEBI" id="CHEBI:18420"/>
    </ligand>
</feature>
<dbReference type="InterPro" id="IPR002582">
    <property type="entry name" value="ACPS"/>
</dbReference>
<dbReference type="SUPFAM" id="SSF56214">
    <property type="entry name" value="4'-phosphopantetheinyl transferase"/>
    <property type="match status" value="1"/>
</dbReference>
<dbReference type="NCBIfam" id="TIGR00556">
    <property type="entry name" value="pantethn_trn"/>
    <property type="match status" value="1"/>
</dbReference>
<comment type="caution">
    <text evidence="10">The sequence shown here is derived from an EMBL/GenBank/DDBJ whole genome shotgun (WGS) entry which is preliminary data.</text>
</comment>
<keyword evidence="8" id="KW-0963">Cytoplasm</keyword>
<feature type="domain" description="4'-phosphopantetheinyl transferase" evidence="9">
    <location>
        <begin position="6"/>
        <end position="104"/>
    </location>
</feature>
<evidence type="ECO:0000313" key="11">
    <source>
        <dbReference type="Proteomes" id="UP000014417"/>
    </source>
</evidence>
<dbReference type="EC" id="2.7.8.7" evidence="8"/>
<dbReference type="AlphaFoldDB" id="S2W4M6"/>
<keyword evidence="6 8" id="KW-0443">Lipid metabolism</keyword>
<dbReference type="InterPro" id="IPR004568">
    <property type="entry name" value="Ppantetheine-prot_Trfase_dom"/>
</dbReference>
<dbReference type="OrthoDB" id="517356at2"/>
<reference evidence="10 11" key="1">
    <citation type="submission" date="2013-04" db="EMBL/GenBank/DDBJ databases">
        <title>The Genome Sequence of Propionimicrobium lymphophilum ACS-093-V-SCH5.</title>
        <authorList>
            <consortium name="The Broad Institute Genomics Platform"/>
            <person name="Earl A."/>
            <person name="Ward D."/>
            <person name="Feldgarden M."/>
            <person name="Gevers D."/>
            <person name="Saerens B."/>
            <person name="Vaneechoutte M."/>
            <person name="Walker B."/>
            <person name="Young S."/>
            <person name="Zeng Q."/>
            <person name="Gargeya S."/>
            <person name="Fitzgerald M."/>
            <person name="Haas B."/>
            <person name="Abouelleil A."/>
            <person name="Allen A.W."/>
            <person name="Alvarado L."/>
            <person name="Arachchi H.M."/>
            <person name="Berlin A.M."/>
            <person name="Chapman S.B."/>
            <person name="Gainer-Dewar J."/>
            <person name="Goldberg J."/>
            <person name="Griggs A."/>
            <person name="Gujja S."/>
            <person name="Hansen M."/>
            <person name="Howarth C."/>
            <person name="Imamovic A."/>
            <person name="Ireland A."/>
            <person name="Larimer J."/>
            <person name="McCowan C."/>
            <person name="Murphy C."/>
            <person name="Pearson M."/>
            <person name="Poon T.W."/>
            <person name="Priest M."/>
            <person name="Roberts A."/>
            <person name="Saif S."/>
            <person name="Shea T."/>
            <person name="Sisk P."/>
            <person name="Sykes S."/>
            <person name="Wortman J."/>
            <person name="Nusbaum C."/>
            <person name="Birren B."/>
        </authorList>
    </citation>
    <scope>NUCLEOTIDE SEQUENCE [LARGE SCALE GENOMIC DNA]</scope>
    <source>
        <strain evidence="10 11">ACS-093-V-SCH5</strain>
    </source>
</reference>
<evidence type="ECO:0000256" key="1">
    <source>
        <dbReference type="ARBA" id="ARBA00022516"/>
    </source>
</evidence>
<dbReference type="InterPro" id="IPR008278">
    <property type="entry name" value="4-PPantetheinyl_Trfase_dom"/>
</dbReference>
<comment type="catalytic activity">
    <reaction evidence="8">
        <text>apo-[ACP] + CoA = holo-[ACP] + adenosine 3',5'-bisphosphate + H(+)</text>
        <dbReference type="Rhea" id="RHEA:12068"/>
        <dbReference type="Rhea" id="RHEA-COMP:9685"/>
        <dbReference type="Rhea" id="RHEA-COMP:9690"/>
        <dbReference type="ChEBI" id="CHEBI:15378"/>
        <dbReference type="ChEBI" id="CHEBI:29999"/>
        <dbReference type="ChEBI" id="CHEBI:57287"/>
        <dbReference type="ChEBI" id="CHEBI:58343"/>
        <dbReference type="ChEBI" id="CHEBI:64479"/>
        <dbReference type="EC" id="2.7.8.7"/>
    </reaction>
</comment>
<dbReference type="EMBL" id="AGZR01000005">
    <property type="protein sequence ID" value="EPD33200.1"/>
    <property type="molecule type" value="Genomic_DNA"/>
</dbReference>
<keyword evidence="7 8" id="KW-0275">Fatty acid biosynthesis</keyword>
<comment type="similarity">
    <text evidence="8">Belongs to the P-Pant transferase superfamily. AcpS family.</text>
</comment>
<protein>
    <recommendedName>
        <fullName evidence="8">Holo-[acyl-carrier-protein] synthase</fullName>
        <shortName evidence="8">Holo-ACP synthase</shortName>
        <ecNumber evidence="8">2.7.8.7</ecNumber>
    </recommendedName>
    <alternativeName>
        <fullName evidence="8">4'-phosphopantetheinyl transferase AcpS</fullName>
    </alternativeName>
</protein>
<dbReference type="GO" id="GO:0006633">
    <property type="term" value="P:fatty acid biosynthetic process"/>
    <property type="evidence" value="ECO:0007669"/>
    <property type="project" value="UniProtKB-UniRule"/>
</dbReference>
<proteinExistence type="inferred from homology"/>
<dbReference type="NCBIfam" id="TIGR00516">
    <property type="entry name" value="acpS"/>
    <property type="match status" value="1"/>
</dbReference>
<dbReference type="Pfam" id="PF01648">
    <property type="entry name" value="ACPS"/>
    <property type="match status" value="1"/>
</dbReference>
<dbReference type="GO" id="GO:0000287">
    <property type="term" value="F:magnesium ion binding"/>
    <property type="evidence" value="ECO:0007669"/>
    <property type="project" value="UniProtKB-UniRule"/>
</dbReference>
<dbReference type="HOGENOM" id="CLU_089696_0_0_11"/>
<keyword evidence="5 8" id="KW-0460">Magnesium</keyword>
<comment type="function">
    <text evidence="8">Transfers the 4'-phosphopantetheine moiety from coenzyme A to a Ser of acyl-carrier-protein.</text>
</comment>
<comment type="cofactor">
    <cofactor evidence="8">
        <name>Mg(2+)</name>
        <dbReference type="ChEBI" id="CHEBI:18420"/>
    </cofactor>
</comment>